<dbReference type="GO" id="GO:0016491">
    <property type="term" value="F:oxidoreductase activity"/>
    <property type="evidence" value="ECO:0007669"/>
    <property type="project" value="InterPro"/>
</dbReference>
<dbReference type="InterPro" id="IPR029039">
    <property type="entry name" value="Flavoprotein-like_sf"/>
</dbReference>
<proteinExistence type="predicted"/>
<feature type="domain" description="NADPH-dependent FMN reductase-like" evidence="1">
    <location>
        <begin position="14"/>
        <end position="161"/>
    </location>
</feature>
<protein>
    <submittedName>
        <fullName evidence="2">Flavodoxin</fullName>
    </submittedName>
</protein>
<dbReference type="EMBL" id="LQIR01000006">
    <property type="protein sequence ID" value="KUI19492.1"/>
    <property type="molecule type" value="Genomic_DNA"/>
</dbReference>
<dbReference type="SUPFAM" id="SSF52218">
    <property type="entry name" value="Flavoproteins"/>
    <property type="match status" value="1"/>
</dbReference>
<comment type="caution">
    <text evidence="2">The sequence shown here is derived from an EMBL/GenBank/DDBJ whole genome shotgun (WGS) entry which is preliminary data.</text>
</comment>
<dbReference type="InterPro" id="IPR005025">
    <property type="entry name" value="FMN_Rdtase-like_dom"/>
</dbReference>
<evidence type="ECO:0000259" key="1">
    <source>
        <dbReference type="Pfam" id="PF03358"/>
    </source>
</evidence>
<dbReference type="Gene3D" id="3.40.50.360">
    <property type="match status" value="1"/>
</dbReference>
<gene>
    <name evidence="2" type="ORF">AU192_06655</name>
</gene>
<dbReference type="RefSeq" id="WP_064394798.1">
    <property type="nucleotide sequence ID" value="NZ_LQIR01000006.1"/>
</dbReference>
<evidence type="ECO:0000313" key="3">
    <source>
        <dbReference type="Proteomes" id="UP000053707"/>
    </source>
</evidence>
<dbReference type="Proteomes" id="UP000053707">
    <property type="component" value="Unassembled WGS sequence"/>
</dbReference>
<keyword evidence="3" id="KW-1185">Reference proteome</keyword>
<reference evidence="2 3" key="1">
    <citation type="submission" date="2016-01" db="EMBL/GenBank/DDBJ databases">
        <authorList>
            <consortium name="TB Trials Study Group"/>
            <person name="Sutton G."/>
            <person name="Brinkac L."/>
            <person name="Sanka R."/>
            <person name="Adams M."/>
            <person name="Lau E.L."/>
            <person name="Macaden R."/>
            <person name="Grewal H.M.S."/>
        </authorList>
    </citation>
    <scope>NUCLEOTIDE SEQUENCE [LARGE SCALE GENOMIC DNA]</scope>
    <source>
        <strain evidence="2 3">IS-1744</strain>
    </source>
</reference>
<name>A0A101AB81_9MYCO</name>
<dbReference type="Pfam" id="PF03358">
    <property type="entry name" value="FMN_red"/>
    <property type="match status" value="1"/>
</dbReference>
<dbReference type="AlphaFoldDB" id="A0A101AB81"/>
<sequence length="210" mass="22395">MSAAANADRPLTAVALVCSLKPSPAESSSALMAERICENLRGAGVETEVLRCVDYAIAPGVEADMGDGDEWPRIREKLLRADILVLCTPIWLGHPSSVTQRVLERLDAELSSTDDAARPIMVGKVAVVGVVGNEDGAHKVIADCFQGLNDIGYTISAQGGTYWTGEAMQSKDYKDLDEVPEPVASTTAALARNAAHLARALRADQYPPYE</sequence>
<evidence type="ECO:0000313" key="2">
    <source>
        <dbReference type="EMBL" id="KUI19492.1"/>
    </source>
</evidence>
<accession>A0A101AB81</accession>
<organism evidence="2 3">
    <name type="scientific">Mycobacterium lehmannii</name>
    <dbReference type="NCBI Taxonomy" id="2048550"/>
    <lineage>
        <taxon>Bacteria</taxon>
        <taxon>Bacillati</taxon>
        <taxon>Actinomycetota</taxon>
        <taxon>Actinomycetes</taxon>
        <taxon>Mycobacteriales</taxon>
        <taxon>Mycobacteriaceae</taxon>
        <taxon>Mycobacterium</taxon>
    </lineage>
</organism>